<evidence type="ECO:0000313" key="1">
    <source>
        <dbReference type="EMBL" id="EGF53876.1"/>
    </source>
</evidence>
<proteinExistence type="predicted"/>
<keyword evidence="2" id="KW-1185">Reference proteome</keyword>
<evidence type="ECO:0000313" key="2">
    <source>
        <dbReference type="Proteomes" id="UP000003416"/>
    </source>
</evidence>
<dbReference type="RefSeq" id="WP_009126069.1">
    <property type="nucleotide sequence ID" value="NZ_GL882676.1"/>
</dbReference>
<organism evidence="1 2">
    <name type="scientific">Bacteroides fluxus YIT 12057</name>
    <dbReference type="NCBI Taxonomy" id="763034"/>
    <lineage>
        <taxon>Bacteria</taxon>
        <taxon>Pseudomonadati</taxon>
        <taxon>Bacteroidota</taxon>
        <taxon>Bacteroidia</taxon>
        <taxon>Bacteroidales</taxon>
        <taxon>Bacteroidaceae</taxon>
        <taxon>Bacteroides</taxon>
    </lineage>
</organism>
<dbReference type="STRING" id="763034.HMPREF9446_02830"/>
<name>F3PVQ2_9BACE</name>
<dbReference type="Proteomes" id="UP000003416">
    <property type="component" value="Unassembled WGS sequence"/>
</dbReference>
<reference evidence="1 2" key="1">
    <citation type="submission" date="2011-02" db="EMBL/GenBank/DDBJ databases">
        <authorList>
            <person name="Weinstock G."/>
            <person name="Sodergren E."/>
            <person name="Clifton S."/>
            <person name="Fulton L."/>
            <person name="Fulton B."/>
            <person name="Courtney L."/>
            <person name="Fronick C."/>
            <person name="Harrison M."/>
            <person name="Strong C."/>
            <person name="Farmer C."/>
            <person name="Delahaunty K."/>
            <person name="Markovic C."/>
            <person name="Hall O."/>
            <person name="Minx P."/>
            <person name="Tomlinson C."/>
            <person name="Mitreva M."/>
            <person name="Hou S."/>
            <person name="Chen J."/>
            <person name="Wollam A."/>
            <person name="Pepin K.H."/>
            <person name="Johnson M."/>
            <person name="Bhonagiri V."/>
            <person name="Zhang X."/>
            <person name="Suruliraj S."/>
            <person name="Warren W."/>
            <person name="Chinwalla A."/>
            <person name="Mardis E.R."/>
            <person name="Wilson R.K."/>
        </authorList>
    </citation>
    <scope>NUCLEOTIDE SEQUENCE [LARGE SCALE GENOMIC DNA]</scope>
    <source>
        <strain evidence="1 2">YIT 12057</strain>
    </source>
</reference>
<dbReference type="EMBL" id="AFBN01000081">
    <property type="protein sequence ID" value="EGF53876.1"/>
    <property type="molecule type" value="Genomic_DNA"/>
</dbReference>
<dbReference type="CDD" id="cd01635">
    <property type="entry name" value="Glycosyltransferase_GTB-type"/>
    <property type="match status" value="1"/>
</dbReference>
<protein>
    <submittedName>
        <fullName evidence="1">Conserved domain protein</fullName>
    </submittedName>
</protein>
<sequence length="356" mass="41570">MERVIIADVKSNNNKGRCTGHYFALAQNYLNLYRNICPVLIGGGPIYKTNFRKKDLFMLPYDSISGKNNIHNKWRVLMNCRYLFNKTSPEDIIILQMAGAVTTFIGITLFAKKWNNIYCIQYSEESISSPIKRWIYKLARKKIKGTICPNSRIGQAYARPYCEVPDYIYPYYDQPLIHTAYNEKKYDFSIIGSIWPDKGVLEAAERLAHTGHRLLIAGNTHDTSYANALRQIAQKHNNIELYIEFISDDDYYRYIQQSRYCILNYQGVYTDRSSGVVLDTLFNGTPVIGHRCNALKFIEEEQVGYLYDDIYHFCPDEILNEVIHNQYTAHIKTYLSKQKEYKERVILFLNIKKQIS</sequence>
<comment type="caution">
    <text evidence="1">The sequence shown here is derived from an EMBL/GenBank/DDBJ whole genome shotgun (WGS) entry which is preliminary data.</text>
</comment>
<accession>F3PVQ2</accession>
<dbReference type="GeneID" id="86050292"/>
<gene>
    <name evidence="1" type="ORF">HMPREF9446_02830</name>
</gene>
<dbReference type="Gene3D" id="3.40.50.2000">
    <property type="entry name" value="Glycogen Phosphorylase B"/>
    <property type="match status" value="1"/>
</dbReference>
<dbReference type="SUPFAM" id="SSF53756">
    <property type="entry name" value="UDP-Glycosyltransferase/glycogen phosphorylase"/>
    <property type="match status" value="1"/>
</dbReference>
<dbReference type="HOGENOM" id="CLU_777680_0_0_10"/>
<dbReference type="AlphaFoldDB" id="F3PVQ2"/>